<comment type="caution">
    <text evidence="2">The sequence shown here is derived from an EMBL/GenBank/DDBJ whole genome shotgun (WGS) entry which is preliminary data.</text>
</comment>
<keyword evidence="3" id="KW-1185">Reference proteome</keyword>
<sequence length="312" mass="36710">MMMNRVIFNATMKYNLIHSSTRRLCDHDMNQGYTRILLNTIHNNNNNNNYQIQPYHHAQHDNSHRSILPTQDLVSHHAWSPNPHESKSGSCVFVENHAQQQQIYDSHSLMEFKLNGFRDWDISNTCRVLQQPFHKGGCHLQPNELDALREIELNGRTLESLVVYIYNENSVPMALNQWMMNTTTCSILQNHSNIHLEMQNHSNIHLEMQNHSNIHFVTRDVMKTISYWILENLPIFMKHVSFPIRMKCKIRKCMTSVKEGIVFTFFACCVFFAFYLAFFGVIFMLLLVDMVFESTTNTNLDEEETSFMNRKK</sequence>
<reference evidence="2 3" key="1">
    <citation type="journal article" date="2018" name="BMC Genomics">
        <title>The genome of Naegleria lovaniensis, the basis for a comparative approach to unravel pathogenicity factors of the human pathogenic amoeba N. fowleri.</title>
        <authorList>
            <person name="Liechti N."/>
            <person name="Schurch N."/>
            <person name="Bruggmann R."/>
            <person name="Wittwer M."/>
        </authorList>
    </citation>
    <scope>NUCLEOTIDE SEQUENCE [LARGE SCALE GENOMIC DNA]</scope>
    <source>
        <strain evidence="2 3">ATCC 30569</strain>
    </source>
</reference>
<keyword evidence="1" id="KW-0472">Membrane</keyword>
<dbReference type="Proteomes" id="UP000816034">
    <property type="component" value="Unassembled WGS sequence"/>
</dbReference>
<dbReference type="GeneID" id="68097553"/>
<dbReference type="RefSeq" id="XP_044548197.1">
    <property type="nucleotide sequence ID" value="XM_044694810.1"/>
</dbReference>
<dbReference type="EMBL" id="PYSW02000023">
    <property type="protein sequence ID" value="KAG2382518.1"/>
    <property type="molecule type" value="Genomic_DNA"/>
</dbReference>
<keyword evidence="1" id="KW-0812">Transmembrane</keyword>
<evidence type="ECO:0000256" key="1">
    <source>
        <dbReference type="SAM" id="Phobius"/>
    </source>
</evidence>
<name>A0AA88KK34_NAELO</name>
<keyword evidence="1" id="KW-1133">Transmembrane helix</keyword>
<evidence type="ECO:0000313" key="3">
    <source>
        <dbReference type="Proteomes" id="UP000816034"/>
    </source>
</evidence>
<protein>
    <submittedName>
        <fullName evidence="2">Uncharacterized protein</fullName>
    </submittedName>
</protein>
<proteinExistence type="predicted"/>
<organism evidence="2 3">
    <name type="scientific">Naegleria lovaniensis</name>
    <name type="common">Amoeba</name>
    <dbReference type="NCBI Taxonomy" id="51637"/>
    <lineage>
        <taxon>Eukaryota</taxon>
        <taxon>Discoba</taxon>
        <taxon>Heterolobosea</taxon>
        <taxon>Tetramitia</taxon>
        <taxon>Eutetramitia</taxon>
        <taxon>Vahlkampfiidae</taxon>
        <taxon>Naegleria</taxon>
    </lineage>
</organism>
<dbReference type="AlphaFoldDB" id="A0AA88KK34"/>
<evidence type="ECO:0000313" key="2">
    <source>
        <dbReference type="EMBL" id="KAG2382518.1"/>
    </source>
</evidence>
<accession>A0AA88KK34</accession>
<feature type="transmembrane region" description="Helical" evidence="1">
    <location>
        <begin position="261"/>
        <end position="288"/>
    </location>
</feature>
<gene>
    <name evidence="2" type="ORF">C9374_005098</name>
</gene>